<reference evidence="4" key="1">
    <citation type="journal article" date="2021" name="Mol. Ecol. Resour.">
        <title>Apolygus lucorum genome provides insights into omnivorousness and mesophyll feeding.</title>
        <authorList>
            <person name="Liu Y."/>
            <person name="Liu H."/>
            <person name="Wang H."/>
            <person name="Huang T."/>
            <person name="Liu B."/>
            <person name="Yang B."/>
            <person name="Yin L."/>
            <person name="Li B."/>
            <person name="Zhang Y."/>
            <person name="Zhang S."/>
            <person name="Jiang F."/>
            <person name="Zhang X."/>
            <person name="Ren Y."/>
            <person name="Wang B."/>
            <person name="Wang S."/>
            <person name="Lu Y."/>
            <person name="Wu K."/>
            <person name="Fan W."/>
            <person name="Wang G."/>
        </authorList>
    </citation>
    <scope>NUCLEOTIDE SEQUENCE</scope>
    <source>
        <strain evidence="4">12Hb</strain>
    </source>
</reference>
<proteinExistence type="inferred from homology"/>
<dbReference type="GO" id="GO:0031965">
    <property type="term" value="C:nuclear membrane"/>
    <property type="evidence" value="ECO:0007669"/>
    <property type="project" value="TreeGrafter"/>
</dbReference>
<dbReference type="InterPro" id="IPR013868">
    <property type="entry name" value="Cut8/Sts1_fam"/>
</dbReference>
<dbReference type="GO" id="GO:0070628">
    <property type="term" value="F:proteasome binding"/>
    <property type="evidence" value="ECO:0007669"/>
    <property type="project" value="TreeGrafter"/>
</dbReference>
<evidence type="ECO:0000256" key="3">
    <source>
        <dbReference type="ARBA" id="ARBA00023242"/>
    </source>
</evidence>
<protein>
    <submittedName>
        <fullName evidence="4">Uncharacterized protein</fullName>
    </submittedName>
</protein>
<comment type="subcellular location">
    <subcellularLocation>
        <location evidence="1">Nucleus</location>
    </subcellularLocation>
</comment>
<dbReference type="Proteomes" id="UP000466442">
    <property type="component" value="Linkage Group LG9"/>
</dbReference>
<dbReference type="AlphaFoldDB" id="A0A6A4JSM8"/>
<evidence type="ECO:0000313" key="4">
    <source>
        <dbReference type="EMBL" id="KAF6205165.1"/>
    </source>
</evidence>
<dbReference type="GO" id="GO:0071630">
    <property type="term" value="P:nuclear protein quality control by the ubiquitin-proteasome system"/>
    <property type="evidence" value="ECO:0007669"/>
    <property type="project" value="InterPro"/>
</dbReference>
<accession>A0A6A4JSM8</accession>
<dbReference type="PANTHER" id="PTHR28032">
    <property type="entry name" value="FI02826P"/>
    <property type="match status" value="1"/>
</dbReference>
<dbReference type="EMBL" id="WIXP02000009">
    <property type="protein sequence ID" value="KAF6205165.1"/>
    <property type="molecule type" value="Genomic_DNA"/>
</dbReference>
<sequence>METPPPEPPTRRNTRSALIEIPARLSALSVNDRGNGRIHANIMTNLMFDNVEESNRHLALISPTPSPDELVIQARGRRRLPITWSPPDFHYTPPGSRPRSPAKERTPVKQQSTIVLRSTPRKRLLMPDPHDPPSSSPEKKSSPNPKKVRIELPMPPFQGPIESALKALSADQLISVIQNVIIRHPNLEEDIRQNLPAPDLRPIKDKLNELKRNIYKSLPNSRLTSKTDSPAYNRAATHVLAFKKAVLDEGRHLVSSQQWECVIEYVVLAWEQVAATPLWDNPPHNAPRRQCFKFLAAQCMNALKKVYSLPADQIAVLQAKLQTFVNDSDDVQACLKYLEEVKRK</sequence>
<organism evidence="4 5">
    <name type="scientific">Apolygus lucorum</name>
    <name type="common">Small green plant bug</name>
    <name type="synonym">Lygocoris lucorum</name>
    <dbReference type="NCBI Taxonomy" id="248454"/>
    <lineage>
        <taxon>Eukaryota</taxon>
        <taxon>Metazoa</taxon>
        <taxon>Ecdysozoa</taxon>
        <taxon>Arthropoda</taxon>
        <taxon>Hexapoda</taxon>
        <taxon>Insecta</taxon>
        <taxon>Pterygota</taxon>
        <taxon>Neoptera</taxon>
        <taxon>Paraneoptera</taxon>
        <taxon>Hemiptera</taxon>
        <taxon>Heteroptera</taxon>
        <taxon>Panheteroptera</taxon>
        <taxon>Cimicomorpha</taxon>
        <taxon>Miridae</taxon>
        <taxon>Mirini</taxon>
        <taxon>Apolygus</taxon>
    </lineage>
</organism>
<comment type="caution">
    <text evidence="4">The sequence shown here is derived from an EMBL/GenBank/DDBJ whole genome shotgun (WGS) entry which is preliminary data.</text>
</comment>
<name>A0A6A4JSM8_APOLU</name>
<dbReference type="Pfam" id="PF08559">
    <property type="entry name" value="Cut8"/>
    <property type="match status" value="1"/>
</dbReference>
<dbReference type="FunFam" id="1.20.58.1590:FF:000002">
    <property type="entry name" value="Uncharacterized protein, isoform A"/>
    <property type="match status" value="1"/>
</dbReference>
<keyword evidence="3" id="KW-0539">Nucleus</keyword>
<evidence type="ECO:0000313" key="5">
    <source>
        <dbReference type="Proteomes" id="UP000466442"/>
    </source>
</evidence>
<dbReference type="InterPro" id="IPR038422">
    <property type="entry name" value="Cut8/Sts1_sf"/>
</dbReference>
<dbReference type="PANTHER" id="PTHR28032:SF1">
    <property type="entry name" value="FI02826P"/>
    <property type="match status" value="1"/>
</dbReference>
<dbReference type="Gene3D" id="1.20.58.1590">
    <property type="entry name" value="Tethering factor for nuclear proteasome Cut8/Sts1"/>
    <property type="match status" value="1"/>
</dbReference>
<comment type="similarity">
    <text evidence="2">Belongs to the cut8/STS1 family.</text>
</comment>
<keyword evidence="5" id="KW-1185">Reference proteome</keyword>
<dbReference type="OrthoDB" id="10061064at2759"/>
<evidence type="ECO:0000256" key="1">
    <source>
        <dbReference type="ARBA" id="ARBA00004123"/>
    </source>
</evidence>
<gene>
    <name evidence="4" type="ORF">GE061_019332</name>
</gene>
<evidence type="ECO:0000256" key="2">
    <source>
        <dbReference type="ARBA" id="ARBA00006199"/>
    </source>
</evidence>
<dbReference type="GO" id="GO:0031144">
    <property type="term" value="P:proteasome localization"/>
    <property type="evidence" value="ECO:0007669"/>
    <property type="project" value="InterPro"/>
</dbReference>